<reference evidence="2 3" key="1">
    <citation type="journal article" date="2019" name="Int. J. Syst. Evol. Microbiol.">
        <title>The Global Catalogue of Microorganisms (GCM) 10K type strain sequencing project: providing services to taxonomists for standard genome sequencing and annotation.</title>
        <authorList>
            <consortium name="The Broad Institute Genomics Platform"/>
            <consortium name="The Broad Institute Genome Sequencing Center for Infectious Disease"/>
            <person name="Wu L."/>
            <person name="Ma J."/>
        </authorList>
    </citation>
    <scope>NUCLEOTIDE SEQUENCE [LARGE SCALE GENOMIC DNA]</scope>
    <source>
        <strain evidence="2 3">Y73</strain>
    </source>
</reference>
<protein>
    <submittedName>
        <fullName evidence="2">Uncharacterized protein</fullName>
    </submittedName>
</protein>
<organism evidence="2 3">
    <name type="scientific">Halorubrum trueperi</name>
    <dbReference type="NCBI Taxonomy" id="2004704"/>
    <lineage>
        <taxon>Archaea</taxon>
        <taxon>Methanobacteriati</taxon>
        <taxon>Methanobacteriota</taxon>
        <taxon>Stenosarchaea group</taxon>
        <taxon>Halobacteria</taxon>
        <taxon>Halobacteriales</taxon>
        <taxon>Haloferacaceae</taxon>
        <taxon>Halorubrum</taxon>
    </lineage>
</organism>
<feature type="transmembrane region" description="Helical" evidence="1">
    <location>
        <begin position="65"/>
        <end position="90"/>
    </location>
</feature>
<gene>
    <name evidence="2" type="ORF">ACFQEY_17115</name>
</gene>
<feature type="transmembrane region" description="Helical" evidence="1">
    <location>
        <begin position="138"/>
        <end position="159"/>
    </location>
</feature>
<accession>A0ABD5UMT6</accession>
<evidence type="ECO:0000313" key="2">
    <source>
        <dbReference type="EMBL" id="MFC6890709.1"/>
    </source>
</evidence>
<sequence>MRSLPTDPLHRACTRYGPGRLPGADRPDVGAGYAAASAALAASVLFAATAIGGETVGLLSSNDGLVWFAFAGLAAPVVIPTALVVGVVVWRLLPSDIPFFGPVAGLLGTLGTYVGSLIAVTLILTTAAALGLSGADPVSAATISFGVVAIGFMITWWVAFPVGVVSGAVYTAVVEESE</sequence>
<name>A0ABD5UMT6_9EURY</name>
<comment type="caution">
    <text evidence="2">The sequence shown here is derived from an EMBL/GenBank/DDBJ whole genome shotgun (WGS) entry which is preliminary data.</text>
</comment>
<keyword evidence="3" id="KW-1185">Reference proteome</keyword>
<dbReference type="RefSeq" id="WP_379771000.1">
    <property type="nucleotide sequence ID" value="NZ_JBHSXI010000025.1"/>
</dbReference>
<keyword evidence="1" id="KW-0472">Membrane</keyword>
<feature type="transmembrane region" description="Helical" evidence="1">
    <location>
        <begin position="31"/>
        <end position="53"/>
    </location>
</feature>
<proteinExistence type="predicted"/>
<dbReference type="Proteomes" id="UP001596333">
    <property type="component" value="Unassembled WGS sequence"/>
</dbReference>
<keyword evidence="1" id="KW-0812">Transmembrane</keyword>
<evidence type="ECO:0000256" key="1">
    <source>
        <dbReference type="SAM" id="Phobius"/>
    </source>
</evidence>
<keyword evidence="1" id="KW-1133">Transmembrane helix</keyword>
<feature type="transmembrane region" description="Helical" evidence="1">
    <location>
        <begin position="110"/>
        <end position="131"/>
    </location>
</feature>
<dbReference type="EMBL" id="JBHSXI010000025">
    <property type="protein sequence ID" value="MFC6890709.1"/>
    <property type="molecule type" value="Genomic_DNA"/>
</dbReference>
<evidence type="ECO:0000313" key="3">
    <source>
        <dbReference type="Proteomes" id="UP001596333"/>
    </source>
</evidence>
<dbReference type="AlphaFoldDB" id="A0ABD5UMT6"/>